<sequence length="270" mass="29465">MKVSKYIILAAAFIGIWGFSGAVRAKSAIESQRTTALAKPNEVIPSYKTNLIGQARDINSQLEDSKEVPDPSDDRDSEVKDDKVPAALSQVGEYGESIYDMAKINNWTKATANLNSLQSAAKQLDAQIDGKSQAVAQLNSSIAALSQAVNAKDRQSAMRDANQVTLIAAKMTVPFEPKVPVEVTLLDYYGRELDIWAAQGNTAKLRTTTGEMRRTWNALRPSILARGGSAQVKKFDTLITRIEAAKSTSEYGRLATPILDEVDNLEKVFQ</sequence>
<dbReference type="HOGENOM" id="CLU_095238_0_0_3"/>
<gene>
    <name evidence="2" type="ORF">Chro_5943</name>
</gene>
<evidence type="ECO:0000313" key="2">
    <source>
        <dbReference type="EMBL" id="AFY91277.1"/>
    </source>
</evidence>
<dbReference type="OrthoDB" id="507835at2"/>
<evidence type="ECO:0000256" key="1">
    <source>
        <dbReference type="SAM" id="MobiDB-lite"/>
    </source>
</evidence>
<geneLocation type="plasmid" evidence="2 3">
    <name>pCHRO.01</name>
</geneLocation>
<dbReference type="RefSeq" id="WP_015163214.1">
    <property type="nucleotide sequence ID" value="NC_019699.1"/>
</dbReference>
<dbReference type="KEGG" id="cthe:Chro_5943"/>
<name>K9U894_CHRTP</name>
<dbReference type="InParanoid" id="K9U894"/>
<dbReference type="EMBL" id="CP003598">
    <property type="protein sequence ID" value="AFY91277.1"/>
    <property type="molecule type" value="Genomic_DNA"/>
</dbReference>
<feature type="compositionally biased region" description="Basic and acidic residues" evidence="1">
    <location>
        <begin position="63"/>
        <end position="83"/>
    </location>
</feature>
<keyword evidence="2" id="KW-0614">Plasmid</keyword>
<accession>K9U894</accession>
<dbReference type="Proteomes" id="UP000010384">
    <property type="component" value="Plasmid pCHRO.01"/>
</dbReference>
<reference evidence="2 3" key="1">
    <citation type="submission" date="2012-06" db="EMBL/GenBank/DDBJ databases">
        <title>Finished plasmid 1 of genome of Chroococcidiopsis thermalis PCC 7203.</title>
        <authorList>
            <consortium name="US DOE Joint Genome Institute"/>
            <person name="Gugger M."/>
            <person name="Coursin T."/>
            <person name="Rippka R."/>
            <person name="Tandeau De Marsac N."/>
            <person name="Huntemann M."/>
            <person name="Wei C.-L."/>
            <person name="Han J."/>
            <person name="Detter J.C."/>
            <person name="Han C."/>
            <person name="Tapia R."/>
            <person name="Davenport K."/>
            <person name="Daligault H."/>
            <person name="Erkkila T."/>
            <person name="Gu W."/>
            <person name="Munk A.C.C."/>
            <person name="Teshima H."/>
            <person name="Xu Y."/>
            <person name="Chain P."/>
            <person name="Chen A."/>
            <person name="Krypides N."/>
            <person name="Mavromatis K."/>
            <person name="Markowitz V."/>
            <person name="Szeto E."/>
            <person name="Ivanova N."/>
            <person name="Mikhailova N."/>
            <person name="Ovchinnikova G."/>
            <person name="Pagani I."/>
            <person name="Pati A."/>
            <person name="Goodwin L."/>
            <person name="Peters L."/>
            <person name="Pitluck S."/>
            <person name="Woyke T."/>
            <person name="Kerfeld C."/>
        </authorList>
    </citation>
    <scope>NUCLEOTIDE SEQUENCE [LARGE SCALE GENOMIC DNA]</scope>
    <source>
        <strain evidence="2 3">PCC 7203</strain>
        <plasmid evidence="2 3">pCHRO.01</plasmid>
    </source>
</reference>
<protein>
    <submittedName>
        <fullName evidence="2">Uncharacterized protein</fullName>
    </submittedName>
</protein>
<proteinExistence type="predicted"/>
<dbReference type="AlphaFoldDB" id="K9U894"/>
<dbReference type="PATRIC" id="fig|251229.3.peg.6936"/>
<keyword evidence="3" id="KW-1185">Reference proteome</keyword>
<evidence type="ECO:0000313" key="3">
    <source>
        <dbReference type="Proteomes" id="UP000010384"/>
    </source>
</evidence>
<feature type="region of interest" description="Disordered" evidence="1">
    <location>
        <begin position="58"/>
        <end position="83"/>
    </location>
</feature>
<organism evidence="2 3">
    <name type="scientific">Chroococcidiopsis thermalis (strain PCC 7203)</name>
    <dbReference type="NCBI Taxonomy" id="251229"/>
    <lineage>
        <taxon>Bacteria</taxon>
        <taxon>Bacillati</taxon>
        <taxon>Cyanobacteriota</taxon>
        <taxon>Cyanophyceae</taxon>
        <taxon>Chroococcidiopsidales</taxon>
        <taxon>Chroococcidiopsidaceae</taxon>
        <taxon>Chroococcidiopsis</taxon>
    </lineage>
</organism>